<dbReference type="InterPro" id="IPR002130">
    <property type="entry name" value="Cyclophilin-type_PPIase_dom"/>
</dbReference>
<feature type="domain" description="PPIase cyclophilin-type" evidence="6">
    <location>
        <begin position="32"/>
        <end position="188"/>
    </location>
</feature>
<comment type="catalytic activity">
    <reaction evidence="1 5">
        <text>[protein]-peptidylproline (omega=180) = [protein]-peptidylproline (omega=0)</text>
        <dbReference type="Rhea" id="RHEA:16237"/>
        <dbReference type="Rhea" id="RHEA-COMP:10747"/>
        <dbReference type="Rhea" id="RHEA-COMP:10748"/>
        <dbReference type="ChEBI" id="CHEBI:83833"/>
        <dbReference type="ChEBI" id="CHEBI:83834"/>
        <dbReference type="EC" id="5.2.1.8"/>
    </reaction>
</comment>
<dbReference type="PIRSF" id="PIRSF001467">
    <property type="entry name" value="Peptidylpro_ismrse"/>
    <property type="match status" value="1"/>
</dbReference>
<protein>
    <recommendedName>
        <fullName evidence="5">Peptidyl-prolyl cis-trans isomerase</fullName>
        <shortName evidence="5">PPIase</shortName>
        <ecNumber evidence="5">5.2.1.8</ecNumber>
    </recommendedName>
</protein>
<comment type="caution">
    <text evidence="7">The sequence shown here is derived from an EMBL/GenBank/DDBJ whole genome shotgun (WGS) entry which is preliminary data.</text>
</comment>
<keyword evidence="3 5" id="KW-0697">Rotamase</keyword>
<evidence type="ECO:0000256" key="4">
    <source>
        <dbReference type="ARBA" id="ARBA00023235"/>
    </source>
</evidence>
<evidence type="ECO:0000313" key="7">
    <source>
        <dbReference type="EMBL" id="TWW78955.1"/>
    </source>
</evidence>
<evidence type="ECO:0000256" key="3">
    <source>
        <dbReference type="ARBA" id="ARBA00023110"/>
    </source>
</evidence>
<dbReference type="PROSITE" id="PS00170">
    <property type="entry name" value="CSA_PPIASE_1"/>
    <property type="match status" value="1"/>
</dbReference>
<dbReference type="PROSITE" id="PS50072">
    <property type="entry name" value="CSA_PPIASE_2"/>
    <property type="match status" value="1"/>
</dbReference>
<evidence type="ECO:0000256" key="2">
    <source>
        <dbReference type="ARBA" id="ARBA00002388"/>
    </source>
</evidence>
<gene>
    <name evidence="7" type="ORF">D4764_11G0010760</name>
</gene>
<comment type="similarity">
    <text evidence="5">Belongs to the cyclophilin-type PPIase family.</text>
</comment>
<accession>A0A5C6PHX6</accession>
<dbReference type="Proteomes" id="UP000324091">
    <property type="component" value="Chromosome 11"/>
</dbReference>
<dbReference type="GO" id="GO:0003755">
    <property type="term" value="F:peptidyl-prolyl cis-trans isomerase activity"/>
    <property type="evidence" value="ECO:0007669"/>
    <property type="project" value="UniProtKB-UniRule"/>
</dbReference>
<dbReference type="EMBL" id="RHFK02000003">
    <property type="protein sequence ID" value="TWW78955.1"/>
    <property type="molecule type" value="Genomic_DNA"/>
</dbReference>
<sequence length="190" mass="20820">MFQIKNRIRYSSPGIATARLFSVGSTENPTVFLDVEADDEPLGRIIIELNADVVPKTAENFRALCTGQYGFGYKGSVFHRVIPEFMCQGGDFTHHNGTGGKSIYGKTFRDENFKLKHTGAGTLSMANSGPNTNGSQFFICTTKTEWLDDKHVVFGKVKEGMDVVAKMESFGLHDGGVIKKIVIADCGEIK</sequence>
<dbReference type="CDD" id="cd01926">
    <property type="entry name" value="cyclophilin_ABH_like"/>
    <property type="match status" value="1"/>
</dbReference>
<evidence type="ECO:0000256" key="1">
    <source>
        <dbReference type="ARBA" id="ARBA00000971"/>
    </source>
</evidence>
<dbReference type="EC" id="5.2.1.8" evidence="5"/>
<evidence type="ECO:0000259" key="6">
    <source>
        <dbReference type="PROSITE" id="PS50072"/>
    </source>
</evidence>
<proteinExistence type="inferred from homology"/>
<dbReference type="GO" id="GO:0005739">
    <property type="term" value="C:mitochondrion"/>
    <property type="evidence" value="ECO:0007669"/>
    <property type="project" value="TreeGrafter"/>
</dbReference>
<reference evidence="7 8" key="1">
    <citation type="submission" date="2019-04" db="EMBL/GenBank/DDBJ databases">
        <title>Chromosome genome assembly for Takifugu flavidus.</title>
        <authorList>
            <person name="Xiao S."/>
        </authorList>
    </citation>
    <scope>NUCLEOTIDE SEQUENCE [LARGE SCALE GENOMIC DNA]</scope>
    <source>
        <strain evidence="7">HTHZ2018</strain>
        <tissue evidence="7">Muscle</tissue>
    </source>
</reference>
<evidence type="ECO:0000313" key="8">
    <source>
        <dbReference type="Proteomes" id="UP000324091"/>
    </source>
</evidence>
<dbReference type="AlphaFoldDB" id="A0A5C6PHX6"/>
<dbReference type="SUPFAM" id="SSF50891">
    <property type="entry name" value="Cyclophilin-like"/>
    <property type="match status" value="1"/>
</dbReference>
<keyword evidence="8" id="KW-1185">Reference proteome</keyword>
<dbReference type="GO" id="GO:0006457">
    <property type="term" value="P:protein folding"/>
    <property type="evidence" value="ECO:0007669"/>
    <property type="project" value="InterPro"/>
</dbReference>
<dbReference type="GO" id="GO:0016018">
    <property type="term" value="F:cyclosporin A binding"/>
    <property type="evidence" value="ECO:0007669"/>
    <property type="project" value="TreeGrafter"/>
</dbReference>
<keyword evidence="4 5" id="KW-0413">Isomerase</keyword>
<dbReference type="PRINTS" id="PR00153">
    <property type="entry name" value="CSAPPISMRASE"/>
</dbReference>
<dbReference type="InterPro" id="IPR020892">
    <property type="entry name" value="Cyclophilin-type_PPIase_CS"/>
</dbReference>
<name>A0A5C6PHX6_9TELE</name>
<dbReference type="InterPro" id="IPR029000">
    <property type="entry name" value="Cyclophilin-like_dom_sf"/>
</dbReference>
<dbReference type="PANTHER" id="PTHR11071">
    <property type="entry name" value="PEPTIDYL-PROLYL CIS-TRANS ISOMERASE"/>
    <property type="match status" value="1"/>
</dbReference>
<dbReference type="PANTHER" id="PTHR11071:SF579">
    <property type="entry name" value="PEPTIDYL-PROLYL CIS-TRANS ISOMERASE"/>
    <property type="match status" value="1"/>
</dbReference>
<dbReference type="Pfam" id="PF00160">
    <property type="entry name" value="Pro_isomerase"/>
    <property type="match status" value="1"/>
</dbReference>
<organism evidence="7 8">
    <name type="scientific">Takifugu flavidus</name>
    <name type="common">sansaifugu</name>
    <dbReference type="NCBI Taxonomy" id="433684"/>
    <lineage>
        <taxon>Eukaryota</taxon>
        <taxon>Metazoa</taxon>
        <taxon>Chordata</taxon>
        <taxon>Craniata</taxon>
        <taxon>Vertebrata</taxon>
        <taxon>Euteleostomi</taxon>
        <taxon>Actinopterygii</taxon>
        <taxon>Neopterygii</taxon>
        <taxon>Teleostei</taxon>
        <taxon>Neoteleostei</taxon>
        <taxon>Acanthomorphata</taxon>
        <taxon>Eupercaria</taxon>
        <taxon>Tetraodontiformes</taxon>
        <taxon>Tetradontoidea</taxon>
        <taxon>Tetraodontidae</taxon>
        <taxon>Takifugu</taxon>
    </lineage>
</organism>
<evidence type="ECO:0000256" key="5">
    <source>
        <dbReference type="RuleBase" id="RU363019"/>
    </source>
</evidence>
<dbReference type="FunFam" id="2.40.100.10:FF:000013">
    <property type="entry name" value="Peptidyl-prolyl cis-trans isomerase"/>
    <property type="match status" value="1"/>
</dbReference>
<dbReference type="Gene3D" id="2.40.100.10">
    <property type="entry name" value="Cyclophilin-like"/>
    <property type="match status" value="1"/>
</dbReference>
<comment type="function">
    <text evidence="2 5">PPIases accelerate the folding of proteins. It catalyzes the cis-trans isomerization of proline imidic peptide bonds in oligopeptides.</text>
</comment>
<dbReference type="InterPro" id="IPR024936">
    <property type="entry name" value="Cyclophilin-type_PPIase"/>
</dbReference>